<organism evidence="1">
    <name type="scientific">marine metagenome</name>
    <dbReference type="NCBI Taxonomy" id="408172"/>
    <lineage>
        <taxon>unclassified sequences</taxon>
        <taxon>metagenomes</taxon>
        <taxon>ecological metagenomes</taxon>
    </lineage>
</organism>
<dbReference type="AlphaFoldDB" id="A0A382UC02"/>
<accession>A0A382UC02</accession>
<name>A0A382UC02_9ZZZZ</name>
<proteinExistence type="predicted"/>
<reference evidence="1" key="1">
    <citation type="submission" date="2018-05" db="EMBL/GenBank/DDBJ databases">
        <authorList>
            <person name="Lanie J.A."/>
            <person name="Ng W.-L."/>
            <person name="Kazmierczak K.M."/>
            <person name="Andrzejewski T.M."/>
            <person name="Davidsen T.M."/>
            <person name="Wayne K.J."/>
            <person name="Tettelin H."/>
            <person name="Glass J.I."/>
            <person name="Rusch D."/>
            <person name="Podicherti R."/>
            <person name="Tsui H.-C.T."/>
            <person name="Winkler M.E."/>
        </authorList>
    </citation>
    <scope>NUCLEOTIDE SEQUENCE</scope>
</reference>
<evidence type="ECO:0000313" key="1">
    <source>
        <dbReference type="EMBL" id="SVD31375.1"/>
    </source>
</evidence>
<dbReference type="EMBL" id="UINC01142812">
    <property type="protein sequence ID" value="SVD31375.1"/>
    <property type="molecule type" value="Genomic_DNA"/>
</dbReference>
<protein>
    <submittedName>
        <fullName evidence="1">Uncharacterized protein</fullName>
    </submittedName>
</protein>
<gene>
    <name evidence="1" type="ORF">METZ01_LOCUS384229</name>
</gene>
<sequence length="65" mass="7373">MTNEVFISDLSICEPADKLDRDFRHGTWRLVDYETEMFGGTMVYSGPGMDSAPLKLQINTSGYHK</sequence>
<feature type="non-terminal residue" evidence="1">
    <location>
        <position position="65"/>
    </location>
</feature>